<protein>
    <submittedName>
        <fullName evidence="1">Uncharacterized protein</fullName>
    </submittedName>
</protein>
<accession>A0A1G6TWN9</accession>
<dbReference type="EMBL" id="FNAK01000001">
    <property type="protein sequence ID" value="SDD33451.1"/>
    <property type="molecule type" value="Genomic_DNA"/>
</dbReference>
<evidence type="ECO:0000313" key="1">
    <source>
        <dbReference type="EMBL" id="SDD33451.1"/>
    </source>
</evidence>
<gene>
    <name evidence="1" type="ORF">SAMN04488071_0386</name>
</gene>
<reference evidence="1 2" key="1">
    <citation type="submission" date="2016-10" db="EMBL/GenBank/DDBJ databases">
        <authorList>
            <person name="de Groot N.N."/>
        </authorList>
    </citation>
    <scope>NUCLEOTIDE SEQUENCE [LARGE SCALE GENOMIC DNA]</scope>
    <source>
        <strain evidence="1 2">CGMCC 1.9109</strain>
    </source>
</reference>
<name>A0A1G6TWN9_9PROT</name>
<evidence type="ECO:0000313" key="2">
    <source>
        <dbReference type="Proteomes" id="UP000183685"/>
    </source>
</evidence>
<sequence>MGGMMFRIISIFVAFAVSGLFMQGAVSASDEPLLSIYKRDPWLMVIGSDSPVFSYYPDGTIIFMKDDDGYFTANIEGTSSEASLKALMEAMQHREKMVRVASATDQPSYEFFVHDEKDWKAAAIYGAFDKASLDARRERYREWFEEECSDNNSNDRCARVAQIIEDEPDLPADIIDLWDFAMSGHWEHAEPWTPSHLEVMFWPYEYAPGKSIEWPEAWPGLDHTTTLERREDSFSVYLPSSEAEAFEALVKSMPPKTAVLIDGRKMAVSYRLPFPHEVPSGEEGE</sequence>
<dbReference type="AlphaFoldDB" id="A0A1G6TWN9"/>
<keyword evidence="2" id="KW-1185">Reference proteome</keyword>
<dbReference type="Proteomes" id="UP000183685">
    <property type="component" value="Unassembled WGS sequence"/>
</dbReference>
<organism evidence="1 2">
    <name type="scientific">Kordiimonas lacus</name>
    <dbReference type="NCBI Taxonomy" id="637679"/>
    <lineage>
        <taxon>Bacteria</taxon>
        <taxon>Pseudomonadati</taxon>
        <taxon>Pseudomonadota</taxon>
        <taxon>Alphaproteobacteria</taxon>
        <taxon>Kordiimonadales</taxon>
        <taxon>Kordiimonadaceae</taxon>
        <taxon>Kordiimonas</taxon>
    </lineage>
</organism>
<proteinExistence type="predicted"/>
<dbReference type="STRING" id="637679.GCA_001550055_00503"/>